<dbReference type="PANTHER" id="PTHR43872:SF1">
    <property type="entry name" value="MONOOXYGENASE, PUTATIVE (AFU_ORTHOLOGUE AFUA_8G02570)-RELATED"/>
    <property type="match status" value="1"/>
</dbReference>
<dbReference type="InterPro" id="IPR020946">
    <property type="entry name" value="Flavin_mOase-like"/>
</dbReference>
<dbReference type="GO" id="GO:0050660">
    <property type="term" value="F:flavin adenine dinucleotide binding"/>
    <property type="evidence" value="ECO:0007669"/>
    <property type="project" value="InterPro"/>
</dbReference>
<keyword evidence="3" id="KW-0274">FAD</keyword>
<evidence type="ECO:0008006" key="9">
    <source>
        <dbReference type="Google" id="ProtNLM"/>
    </source>
</evidence>
<dbReference type="GO" id="GO:0004499">
    <property type="term" value="F:N,N-dimethylaniline monooxygenase activity"/>
    <property type="evidence" value="ECO:0007669"/>
    <property type="project" value="InterPro"/>
</dbReference>
<comment type="cofactor">
    <cofactor evidence="1">
        <name>FAD</name>
        <dbReference type="ChEBI" id="CHEBI:57692"/>
    </cofactor>
</comment>
<dbReference type="GO" id="GO:0050661">
    <property type="term" value="F:NADP binding"/>
    <property type="evidence" value="ECO:0007669"/>
    <property type="project" value="InterPro"/>
</dbReference>
<dbReference type="Pfam" id="PF13450">
    <property type="entry name" value="NAD_binding_8"/>
    <property type="match status" value="1"/>
</dbReference>
<comment type="caution">
    <text evidence="7">The sequence shown here is derived from an EMBL/GenBank/DDBJ whole genome shotgun (WGS) entry which is preliminary data.</text>
</comment>
<evidence type="ECO:0000256" key="1">
    <source>
        <dbReference type="ARBA" id="ARBA00001974"/>
    </source>
</evidence>
<keyword evidence="4" id="KW-0560">Oxidoreductase</keyword>
<reference evidence="7" key="1">
    <citation type="submission" date="2022-07" db="EMBL/GenBank/DDBJ databases">
        <title>Genome Sequence of Xylaria arbuscula.</title>
        <authorList>
            <person name="Buettner E."/>
        </authorList>
    </citation>
    <scope>NUCLEOTIDE SEQUENCE</scope>
    <source>
        <strain evidence="7">VT107</strain>
    </source>
</reference>
<dbReference type="SUPFAM" id="SSF51905">
    <property type="entry name" value="FAD/NAD(P)-binding domain"/>
    <property type="match status" value="2"/>
</dbReference>
<dbReference type="InterPro" id="IPR036188">
    <property type="entry name" value="FAD/NAD-bd_sf"/>
</dbReference>
<evidence type="ECO:0000313" key="8">
    <source>
        <dbReference type="Proteomes" id="UP001148614"/>
    </source>
</evidence>
<organism evidence="7 8">
    <name type="scientific">Xylaria arbuscula</name>
    <dbReference type="NCBI Taxonomy" id="114810"/>
    <lineage>
        <taxon>Eukaryota</taxon>
        <taxon>Fungi</taxon>
        <taxon>Dikarya</taxon>
        <taxon>Ascomycota</taxon>
        <taxon>Pezizomycotina</taxon>
        <taxon>Sordariomycetes</taxon>
        <taxon>Xylariomycetidae</taxon>
        <taxon>Xylariales</taxon>
        <taxon>Xylariaceae</taxon>
        <taxon>Xylaria</taxon>
    </lineage>
</organism>
<gene>
    <name evidence="7" type="ORF">NPX13_g9473</name>
</gene>
<dbReference type="VEuPathDB" id="FungiDB:F4678DRAFT_426552"/>
<dbReference type="InterPro" id="IPR051820">
    <property type="entry name" value="FAD-binding_MO"/>
</dbReference>
<dbReference type="Proteomes" id="UP001148614">
    <property type="component" value="Unassembled WGS sequence"/>
</dbReference>
<evidence type="ECO:0000256" key="3">
    <source>
        <dbReference type="ARBA" id="ARBA00022827"/>
    </source>
</evidence>
<accession>A0A9W8N6M0</accession>
<evidence type="ECO:0000256" key="2">
    <source>
        <dbReference type="ARBA" id="ARBA00022630"/>
    </source>
</evidence>
<dbReference type="Gene3D" id="3.50.50.60">
    <property type="entry name" value="FAD/NAD(P)-binding domain"/>
    <property type="match status" value="1"/>
</dbReference>
<keyword evidence="5" id="KW-0503">Monooxygenase</keyword>
<proteinExistence type="predicted"/>
<dbReference type="AlphaFoldDB" id="A0A9W8N6M0"/>
<evidence type="ECO:0000256" key="4">
    <source>
        <dbReference type="ARBA" id="ARBA00023002"/>
    </source>
</evidence>
<feature type="region of interest" description="Disordered" evidence="6">
    <location>
        <begin position="684"/>
        <end position="715"/>
    </location>
</feature>
<protein>
    <recommendedName>
        <fullName evidence="9">FAD/NAD(P)-binding domain-containing protein</fullName>
    </recommendedName>
</protein>
<dbReference type="Pfam" id="PF00743">
    <property type="entry name" value="FMO-like"/>
    <property type="match status" value="1"/>
</dbReference>
<evidence type="ECO:0000256" key="5">
    <source>
        <dbReference type="ARBA" id="ARBA00023033"/>
    </source>
</evidence>
<evidence type="ECO:0000313" key="7">
    <source>
        <dbReference type="EMBL" id="KAJ3559919.1"/>
    </source>
</evidence>
<keyword evidence="2" id="KW-0285">Flavoprotein</keyword>
<feature type="compositionally biased region" description="Basic and acidic residues" evidence="6">
    <location>
        <begin position="697"/>
        <end position="715"/>
    </location>
</feature>
<keyword evidence="8" id="KW-1185">Reference proteome</keyword>
<sequence length="715" mass="79578">MGVQNGAHEAEAFDILIIGAGISGINTAYRLQTQLPGATFAILEGRGDVGGTWDLFRYPGIRSDSDLFTFGFQWEPWPYETPIARGPLIRDYMKKCVAKYNLDRYIRFHHKVLSADWSKATEQWKIVAEHDGRTKEFKAPWVIFGTGYYDYENPAKTTIPGLDKFKGKIIHPQHWPEDYDHSGKKMIIIGSGATAVTLFPALSETAEAVTLVQRSPSFIVSARNGSPVGSWLMKILPAYYAGTWLRIALRDKPNSNILTGTIDTVTENGLRMKDGTFVEADAIVTATGLYMRMGGNIAITVNGQKMEWANRLVWNGSMLQDVPNLMFMIGYTNASWTLGADDTAHVLTRLLKYMDSRGMTTAVPRVPAHGTNGYQRFWQLTSTYSNEAEKRLPKYGNSGPSYHFCRFAASVVGLLAAGGKVTSLLFTVITKWRDSPALARSILFEVADISAALGQLQEYLSNRLQASAERGGLIMWMRQEDQLNTLVQRLQSHKSSLTLMLTIIQCHTMQEAQSSTQRLCILVEQVLASNQDLSERLRGLEREGSIINRAQSNIMPADDASTMRQSGIERQSIAEIRNTLVTRFAFDDDLKASRPYKKAVYRYSQASITSTALHTTALSVFSKLSLSQVSSISLYALPIWASDIHNSDVYVFGEAGAAFPHRRSAAVAQDCIYQATYNLDKTFLDPRSPPPTPLTAETREVVSRDMQSENSDKSL</sequence>
<evidence type="ECO:0000256" key="6">
    <source>
        <dbReference type="SAM" id="MobiDB-lite"/>
    </source>
</evidence>
<dbReference type="VEuPathDB" id="FungiDB:F4678DRAFT_426548"/>
<name>A0A9W8N6M0_9PEZI</name>
<dbReference type="EMBL" id="JANPWZ010002337">
    <property type="protein sequence ID" value="KAJ3559919.1"/>
    <property type="molecule type" value="Genomic_DNA"/>
</dbReference>
<dbReference type="PANTHER" id="PTHR43872">
    <property type="entry name" value="MONOOXYGENASE, PUTATIVE (AFU_ORTHOLOGUE AFUA_8G02570)-RELATED"/>
    <property type="match status" value="1"/>
</dbReference>